<proteinExistence type="predicted"/>
<reference evidence="1" key="2">
    <citation type="journal article" date="2022" name="New Phytol.">
        <title>Evolutionary transition to the ectomycorrhizal habit in the genomes of a hyperdiverse lineage of mushroom-forming fungi.</title>
        <authorList>
            <person name="Looney B."/>
            <person name="Miyauchi S."/>
            <person name="Morin E."/>
            <person name="Drula E."/>
            <person name="Courty P.E."/>
            <person name="Kohler A."/>
            <person name="Kuo A."/>
            <person name="LaButti K."/>
            <person name="Pangilinan J."/>
            <person name="Lipzen A."/>
            <person name="Riley R."/>
            <person name="Andreopoulos W."/>
            <person name="He G."/>
            <person name="Johnson J."/>
            <person name="Nolan M."/>
            <person name="Tritt A."/>
            <person name="Barry K.W."/>
            <person name="Grigoriev I.V."/>
            <person name="Nagy L.G."/>
            <person name="Hibbett D."/>
            <person name="Henrissat B."/>
            <person name="Matheny P.B."/>
            <person name="Labbe J."/>
            <person name="Martin F.M."/>
        </authorList>
    </citation>
    <scope>NUCLEOTIDE SEQUENCE</scope>
    <source>
        <strain evidence="1">FP105234-sp</strain>
    </source>
</reference>
<evidence type="ECO:0000313" key="2">
    <source>
        <dbReference type="Proteomes" id="UP000814033"/>
    </source>
</evidence>
<name>A0ACB8RGZ3_9AGAM</name>
<dbReference type="Proteomes" id="UP000814033">
    <property type="component" value="Unassembled WGS sequence"/>
</dbReference>
<sequence>MHRMAPSSTKVGLPPAPRCVDTSTARSQSARMIVTQTTPRGRRHRIQGLLVRYLGGIASKLEPKNCAERLLMGMLELQLACSPICVPFDLGGTPQCCLQPLAASTCSSCSYPKSVKPTSDRDRGLTCGDASIAYLLPSWRRALLVCIVFTTL</sequence>
<accession>A0ACB8RGZ3</accession>
<evidence type="ECO:0000313" key="1">
    <source>
        <dbReference type="EMBL" id="KAI0043399.1"/>
    </source>
</evidence>
<organism evidence="1 2">
    <name type="scientific">Auriscalpium vulgare</name>
    <dbReference type="NCBI Taxonomy" id="40419"/>
    <lineage>
        <taxon>Eukaryota</taxon>
        <taxon>Fungi</taxon>
        <taxon>Dikarya</taxon>
        <taxon>Basidiomycota</taxon>
        <taxon>Agaricomycotina</taxon>
        <taxon>Agaricomycetes</taxon>
        <taxon>Russulales</taxon>
        <taxon>Auriscalpiaceae</taxon>
        <taxon>Auriscalpium</taxon>
    </lineage>
</organism>
<dbReference type="EMBL" id="MU276020">
    <property type="protein sequence ID" value="KAI0043399.1"/>
    <property type="molecule type" value="Genomic_DNA"/>
</dbReference>
<gene>
    <name evidence="1" type="ORF">FA95DRAFT_1681948</name>
</gene>
<comment type="caution">
    <text evidence="1">The sequence shown here is derived from an EMBL/GenBank/DDBJ whole genome shotgun (WGS) entry which is preliminary data.</text>
</comment>
<reference evidence="1" key="1">
    <citation type="submission" date="2021-02" db="EMBL/GenBank/DDBJ databases">
        <authorList>
            <consortium name="DOE Joint Genome Institute"/>
            <person name="Ahrendt S."/>
            <person name="Looney B.P."/>
            <person name="Miyauchi S."/>
            <person name="Morin E."/>
            <person name="Drula E."/>
            <person name="Courty P.E."/>
            <person name="Chicoki N."/>
            <person name="Fauchery L."/>
            <person name="Kohler A."/>
            <person name="Kuo A."/>
            <person name="Labutti K."/>
            <person name="Pangilinan J."/>
            <person name="Lipzen A."/>
            <person name="Riley R."/>
            <person name="Andreopoulos W."/>
            <person name="He G."/>
            <person name="Johnson J."/>
            <person name="Barry K.W."/>
            <person name="Grigoriev I.V."/>
            <person name="Nagy L."/>
            <person name="Hibbett D."/>
            <person name="Henrissat B."/>
            <person name="Matheny P.B."/>
            <person name="Labbe J."/>
            <person name="Martin F."/>
        </authorList>
    </citation>
    <scope>NUCLEOTIDE SEQUENCE</scope>
    <source>
        <strain evidence="1">FP105234-sp</strain>
    </source>
</reference>
<protein>
    <submittedName>
        <fullName evidence="1">Uncharacterized protein</fullName>
    </submittedName>
</protein>
<keyword evidence="2" id="KW-1185">Reference proteome</keyword>